<gene>
    <name evidence="9" type="ORF">SAMN05216565_103541</name>
</gene>
<dbReference type="InterPro" id="IPR008972">
    <property type="entry name" value="Cupredoxin"/>
</dbReference>
<evidence type="ECO:0000256" key="2">
    <source>
        <dbReference type="ARBA" id="ARBA00022723"/>
    </source>
</evidence>
<dbReference type="Pfam" id="PF00116">
    <property type="entry name" value="COX2"/>
    <property type="match status" value="1"/>
</dbReference>
<name>A0A1H0TI92_9BACI</name>
<dbReference type="InterPro" id="IPR001505">
    <property type="entry name" value="Copper_CuA"/>
</dbReference>
<dbReference type="AlphaFoldDB" id="A0A1H0TI92"/>
<dbReference type="EMBL" id="FNJU01000003">
    <property type="protein sequence ID" value="SDP53694.1"/>
    <property type="molecule type" value="Genomic_DNA"/>
</dbReference>
<comment type="catalytic activity">
    <reaction evidence="6">
        <text>4 Fe(II)-[cytochrome c] + O2 + 8 H(+)(in) = 4 Fe(III)-[cytochrome c] + 2 H2O + 4 H(+)(out)</text>
        <dbReference type="Rhea" id="RHEA:11436"/>
        <dbReference type="Rhea" id="RHEA-COMP:10350"/>
        <dbReference type="Rhea" id="RHEA-COMP:14399"/>
        <dbReference type="ChEBI" id="CHEBI:15377"/>
        <dbReference type="ChEBI" id="CHEBI:15378"/>
        <dbReference type="ChEBI" id="CHEBI:15379"/>
        <dbReference type="ChEBI" id="CHEBI:29033"/>
        <dbReference type="ChEBI" id="CHEBI:29034"/>
        <dbReference type="EC" id="7.1.1.9"/>
    </reaction>
</comment>
<comment type="function">
    <text evidence="4">Subunits I and II form the functional core of the enzyme complex. Electrons originating in cytochrome c are transferred via heme a and Cu(A) to the binuclear center formed by heme a3 and Cu(B).</text>
</comment>
<dbReference type="PANTHER" id="PTHR42838:SF2">
    <property type="entry name" value="NITROUS-OXIDE REDUCTASE"/>
    <property type="match status" value="1"/>
</dbReference>
<dbReference type="STRING" id="930152.SAMN05216565_103541"/>
<evidence type="ECO:0000256" key="5">
    <source>
        <dbReference type="ARBA" id="ARBA00031399"/>
    </source>
</evidence>
<reference evidence="10" key="1">
    <citation type="submission" date="2016-10" db="EMBL/GenBank/DDBJ databases">
        <authorList>
            <person name="Varghese N."/>
            <person name="Submissions S."/>
        </authorList>
    </citation>
    <scope>NUCLEOTIDE SEQUENCE [LARGE SCALE GENOMIC DNA]</scope>
    <source>
        <strain evidence="10">IBRC-M10078</strain>
    </source>
</reference>
<dbReference type="CDD" id="cd13913">
    <property type="entry name" value="ba3_CcO_II_C"/>
    <property type="match status" value="1"/>
</dbReference>
<keyword evidence="7" id="KW-0812">Transmembrane</keyword>
<evidence type="ECO:0000256" key="6">
    <source>
        <dbReference type="ARBA" id="ARBA00047816"/>
    </source>
</evidence>
<keyword evidence="2" id="KW-0479">Metal-binding</keyword>
<evidence type="ECO:0000313" key="10">
    <source>
        <dbReference type="Proteomes" id="UP000199159"/>
    </source>
</evidence>
<keyword evidence="3" id="KW-0186">Copper</keyword>
<keyword evidence="7" id="KW-0472">Membrane</keyword>
<evidence type="ECO:0000259" key="8">
    <source>
        <dbReference type="PROSITE" id="PS50857"/>
    </source>
</evidence>
<organism evidence="9 10">
    <name type="scientific">Litchfieldia salsa</name>
    <dbReference type="NCBI Taxonomy" id="930152"/>
    <lineage>
        <taxon>Bacteria</taxon>
        <taxon>Bacillati</taxon>
        <taxon>Bacillota</taxon>
        <taxon>Bacilli</taxon>
        <taxon>Bacillales</taxon>
        <taxon>Bacillaceae</taxon>
        <taxon>Litchfieldia</taxon>
    </lineage>
</organism>
<dbReference type="PANTHER" id="PTHR42838">
    <property type="entry name" value="CYTOCHROME C OXIDASE SUBUNIT II"/>
    <property type="match status" value="1"/>
</dbReference>
<feature type="transmembrane region" description="Helical" evidence="7">
    <location>
        <begin position="9"/>
        <end position="32"/>
    </location>
</feature>
<dbReference type="SUPFAM" id="SSF49503">
    <property type="entry name" value="Cupredoxins"/>
    <property type="match status" value="1"/>
</dbReference>
<keyword evidence="10" id="KW-1185">Reference proteome</keyword>
<dbReference type="GO" id="GO:0016020">
    <property type="term" value="C:membrane"/>
    <property type="evidence" value="ECO:0007669"/>
    <property type="project" value="InterPro"/>
</dbReference>
<dbReference type="OrthoDB" id="9773456at2"/>
<accession>A0A1H0TI92</accession>
<keyword evidence="7" id="KW-1133">Transmembrane helix</keyword>
<dbReference type="Proteomes" id="UP000199159">
    <property type="component" value="Unassembled WGS sequence"/>
</dbReference>
<evidence type="ECO:0000256" key="7">
    <source>
        <dbReference type="SAM" id="Phobius"/>
    </source>
</evidence>
<dbReference type="PROSITE" id="PS00078">
    <property type="entry name" value="COX2"/>
    <property type="match status" value="1"/>
</dbReference>
<dbReference type="GO" id="GO:0030313">
    <property type="term" value="C:cell envelope"/>
    <property type="evidence" value="ECO:0007669"/>
    <property type="project" value="UniProtKB-SubCell"/>
</dbReference>
<protein>
    <recommendedName>
        <fullName evidence="5">Cytochrome aa3 subunit 2</fullName>
    </recommendedName>
</protein>
<dbReference type="GO" id="GO:0005507">
    <property type="term" value="F:copper ion binding"/>
    <property type="evidence" value="ECO:0007669"/>
    <property type="project" value="InterPro"/>
</dbReference>
<dbReference type="PROSITE" id="PS50857">
    <property type="entry name" value="COX2_CUA"/>
    <property type="match status" value="1"/>
</dbReference>
<dbReference type="InterPro" id="IPR051403">
    <property type="entry name" value="NosZ/Cyto_c_oxidase_sub2"/>
</dbReference>
<dbReference type="InterPro" id="IPR002429">
    <property type="entry name" value="CcO_II-like_C"/>
</dbReference>
<evidence type="ECO:0000313" key="9">
    <source>
        <dbReference type="EMBL" id="SDP53694.1"/>
    </source>
</evidence>
<dbReference type="Gene3D" id="2.60.40.420">
    <property type="entry name" value="Cupredoxins - blue copper proteins"/>
    <property type="match status" value="1"/>
</dbReference>
<comment type="subcellular location">
    <subcellularLocation>
        <location evidence="1">Cell envelope</location>
    </subcellularLocation>
</comment>
<proteinExistence type="predicted"/>
<dbReference type="GO" id="GO:0004129">
    <property type="term" value="F:cytochrome-c oxidase activity"/>
    <property type="evidence" value="ECO:0007669"/>
    <property type="project" value="UniProtKB-EC"/>
</dbReference>
<dbReference type="RefSeq" id="WP_090852710.1">
    <property type="nucleotide sequence ID" value="NZ_FNJU01000003.1"/>
</dbReference>
<evidence type="ECO:0000256" key="1">
    <source>
        <dbReference type="ARBA" id="ARBA00004196"/>
    </source>
</evidence>
<dbReference type="PRINTS" id="PR01166">
    <property type="entry name" value="CYCOXIDASEII"/>
</dbReference>
<evidence type="ECO:0000256" key="3">
    <source>
        <dbReference type="ARBA" id="ARBA00023008"/>
    </source>
</evidence>
<dbReference type="InterPro" id="IPR034214">
    <property type="entry name" value="Ba3_CcO_II_C"/>
</dbReference>
<feature type="domain" description="Cytochrome oxidase subunit II copper A binding" evidence="8">
    <location>
        <begin position="55"/>
        <end position="157"/>
    </location>
</feature>
<sequence length="157" mass="17370">MHIHKFEKIWLIFGIGMLVIFLTTVGIGAFAMGHQPASNIQTIDPEKVNETAPFDEPGVKQISNNKYEVVIVTSAFMFTPNQITVPKGAEVTFIVATTDVVHGFSIAGTNVNMMVEPGYISRYTQTFNDTGEYLILCNEYCGAGHHLMNARIEVVEQ</sequence>
<evidence type="ECO:0000256" key="4">
    <source>
        <dbReference type="ARBA" id="ARBA00024688"/>
    </source>
</evidence>